<dbReference type="InterPro" id="IPR050471">
    <property type="entry name" value="AB_hydrolase"/>
</dbReference>
<dbReference type="AlphaFoldDB" id="A0A7C8I103"/>
<dbReference type="Gene3D" id="3.40.50.1820">
    <property type="entry name" value="alpha/beta hydrolase"/>
    <property type="match status" value="1"/>
</dbReference>
<dbReference type="InterPro" id="IPR000073">
    <property type="entry name" value="AB_hydrolase_1"/>
</dbReference>
<dbReference type="PANTHER" id="PTHR43433:SF10">
    <property type="entry name" value="AB HYDROLASE-1 DOMAIN-CONTAINING PROTEIN"/>
    <property type="match status" value="1"/>
</dbReference>
<reference evidence="2 3" key="1">
    <citation type="submission" date="2020-01" db="EMBL/GenBank/DDBJ databases">
        <authorList>
            <consortium name="DOE Joint Genome Institute"/>
            <person name="Haridas S."/>
            <person name="Albert R."/>
            <person name="Binder M."/>
            <person name="Bloem J."/>
            <person name="Labutti K."/>
            <person name="Salamov A."/>
            <person name="Andreopoulos B."/>
            <person name="Baker S.E."/>
            <person name="Barry K."/>
            <person name="Bills G."/>
            <person name="Bluhm B.H."/>
            <person name="Cannon C."/>
            <person name="Castanera R."/>
            <person name="Culley D.E."/>
            <person name="Daum C."/>
            <person name="Ezra D."/>
            <person name="Gonzalez J.B."/>
            <person name="Henrissat B."/>
            <person name="Kuo A."/>
            <person name="Liang C."/>
            <person name="Lipzen A."/>
            <person name="Lutzoni F."/>
            <person name="Magnuson J."/>
            <person name="Mondo S."/>
            <person name="Nolan M."/>
            <person name="Ohm R."/>
            <person name="Pangilinan J."/>
            <person name="Park H.-J.H."/>
            <person name="Ramirez L."/>
            <person name="Alfaro M."/>
            <person name="Sun H."/>
            <person name="Tritt A."/>
            <person name="Yoshinaga Y."/>
            <person name="Zwiers L.-H.L."/>
            <person name="Turgeon B.G."/>
            <person name="Goodwin S.B."/>
            <person name="Spatafora J.W."/>
            <person name="Crous P.W."/>
            <person name="Grigoriev I.V."/>
        </authorList>
    </citation>
    <scope>NUCLEOTIDE SEQUENCE [LARGE SCALE GENOMIC DNA]</scope>
    <source>
        <strain evidence="2 3">CBS 611.86</strain>
    </source>
</reference>
<gene>
    <name evidence="2" type="ORF">BDV95DRAFT_611750</name>
</gene>
<evidence type="ECO:0000313" key="3">
    <source>
        <dbReference type="Proteomes" id="UP000481861"/>
    </source>
</evidence>
<dbReference type="InterPro" id="IPR029058">
    <property type="entry name" value="AB_hydrolase_fold"/>
</dbReference>
<keyword evidence="2" id="KW-0378">Hydrolase</keyword>
<comment type="caution">
    <text evidence="2">The sequence shown here is derived from an EMBL/GenBank/DDBJ whole genome shotgun (WGS) entry which is preliminary data.</text>
</comment>
<keyword evidence="3" id="KW-1185">Reference proteome</keyword>
<dbReference type="GO" id="GO:0016787">
    <property type="term" value="F:hydrolase activity"/>
    <property type="evidence" value="ECO:0007669"/>
    <property type="project" value="UniProtKB-KW"/>
</dbReference>
<dbReference type="PANTHER" id="PTHR43433">
    <property type="entry name" value="HYDROLASE, ALPHA/BETA FOLD FAMILY PROTEIN"/>
    <property type="match status" value="1"/>
</dbReference>
<name>A0A7C8I103_9PLEO</name>
<feature type="domain" description="AB hydrolase-1" evidence="1">
    <location>
        <begin position="52"/>
        <end position="310"/>
    </location>
</feature>
<dbReference type="OrthoDB" id="294702at2759"/>
<proteinExistence type="predicted"/>
<sequence length="324" mass="35700">MFGFNNNNNPPPSSPPDPSILRLRPEECQTMALTKTRTLGFATYGSTNPSDPVIFMFHGLPGCRLVGRGWDRLCQKIGARLITIDRPGCGLSTLTDRRLTEWPADVVSLADHLGVRQFSVLGASGGGPFALACARFIPKERLRGTTVVCPIGPLDALIDTHLGSWHLMGTTAWVLRLALRYFMLPSIVRPYRTKDPARLKRVLEDQCTTPEEKAFADSKSESGVYASLDDSVAMLLQAFTQGPGGCTLDGTVLFSDWGFDLKDVERDAKVWMVHGDQDAVAPVKVAEWMDKQLGGGRLRVLQGKTHSTIWKDHSEEIFWQSAEA</sequence>
<dbReference type="SUPFAM" id="SSF53474">
    <property type="entry name" value="alpha/beta-Hydrolases"/>
    <property type="match status" value="1"/>
</dbReference>
<protein>
    <submittedName>
        <fullName evidence="2">Alpha/Beta hydrolase protein</fullName>
    </submittedName>
</protein>
<organism evidence="2 3">
    <name type="scientific">Massariosphaeria phaeospora</name>
    <dbReference type="NCBI Taxonomy" id="100035"/>
    <lineage>
        <taxon>Eukaryota</taxon>
        <taxon>Fungi</taxon>
        <taxon>Dikarya</taxon>
        <taxon>Ascomycota</taxon>
        <taxon>Pezizomycotina</taxon>
        <taxon>Dothideomycetes</taxon>
        <taxon>Pleosporomycetidae</taxon>
        <taxon>Pleosporales</taxon>
        <taxon>Pleosporales incertae sedis</taxon>
        <taxon>Massariosphaeria</taxon>
    </lineage>
</organism>
<dbReference type="Proteomes" id="UP000481861">
    <property type="component" value="Unassembled WGS sequence"/>
</dbReference>
<dbReference type="EMBL" id="JAADJZ010000028">
    <property type="protein sequence ID" value="KAF2866286.1"/>
    <property type="molecule type" value="Genomic_DNA"/>
</dbReference>
<dbReference type="Pfam" id="PF00561">
    <property type="entry name" value="Abhydrolase_1"/>
    <property type="match status" value="1"/>
</dbReference>
<evidence type="ECO:0000313" key="2">
    <source>
        <dbReference type="EMBL" id="KAF2866286.1"/>
    </source>
</evidence>
<accession>A0A7C8I103</accession>
<evidence type="ECO:0000259" key="1">
    <source>
        <dbReference type="Pfam" id="PF00561"/>
    </source>
</evidence>